<name>A0A1H3YEJ7_9RHOB</name>
<keyword evidence="1" id="KW-1133">Transmembrane helix</keyword>
<dbReference type="OrthoDB" id="7362481at2"/>
<accession>A0A1H3YEJ7</accession>
<dbReference type="STRING" id="89524.SAMN05444370_10366"/>
<evidence type="ECO:0000313" key="2">
    <source>
        <dbReference type="EMBL" id="SEA10040.1"/>
    </source>
</evidence>
<organism evidence="2 3">
    <name type="scientific">Rubrimonas cliftonensis</name>
    <dbReference type="NCBI Taxonomy" id="89524"/>
    <lineage>
        <taxon>Bacteria</taxon>
        <taxon>Pseudomonadati</taxon>
        <taxon>Pseudomonadota</taxon>
        <taxon>Alphaproteobacteria</taxon>
        <taxon>Rhodobacterales</taxon>
        <taxon>Paracoccaceae</taxon>
        <taxon>Rubrimonas</taxon>
    </lineage>
</organism>
<evidence type="ECO:0000256" key="1">
    <source>
        <dbReference type="SAM" id="Phobius"/>
    </source>
</evidence>
<dbReference type="InterPro" id="IPR035308">
    <property type="entry name" value="DUF5368"/>
</dbReference>
<dbReference type="Pfam" id="PF17336">
    <property type="entry name" value="DUF5368"/>
    <property type="match status" value="1"/>
</dbReference>
<feature type="transmembrane region" description="Helical" evidence="1">
    <location>
        <begin position="51"/>
        <end position="72"/>
    </location>
</feature>
<dbReference type="RefSeq" id="WP_093250190.1">
    <property type="nucleotide sequence ID" value="NZ_FNQM01000003.1"/>
</dbReference>
<feature type="transmembrane region" description="Helical" evidence="1">
    <location>
        <begin position="84"/>
        <end position="105"/>
    </location>
</feature>
<dbReference type="Proteomes" id="UP000198703">
    <property type="component" value="Unassembled WGS sequence"/>
</dbReference>
<keyword evidence="3" id="KW-1185">Reference proteome</keyword>
<evidence type="ECO:0000313" key="3">
    <source>
        <dbReference type="Proteomes" id="UP000198703"/>
    </source>
</evidence>
<dbReference type="EMBL" id="FNQM01000003">
    <property type="protein sequence ID" value="SEA10040.1"/>
    <property type="molecule type" value="Genomic_DNA"/>
</dbReference>
<feature type="transmembrane region" description="Helical" evidence="1">
    <location>
        <begin position="20"/>
        <end position="39"/>
    </location>
</feature>
<proteinExistence type="predicted"/>
<protein>
    <submittedName>
        <fullName evidence="2">Uncharacterized protein</fullName>
    </submittedName>
</protein>
<keyword evidence="1" id="KW-0812">Transmembrane</keyword>
<dbReference type="AlphaFoldDB" id="A0A1H3YEJ7"/>
<keyword evidence="1" id="KW-0472">Membrane</keyword>
<gene>
    <name evidence="2" type="ORF">SAMN05444370_10366</name>
</gene>
<sequence length="118" mass="12605">MKDLTLGMVIAVWEEMFGPALFWGMAGAAAVVTLLYLYVLIRDRRVSWRKFLLAQLAMPFGAAAAVGFVWRITHSGLRDVGGPVDVIVLMGVAAAGAVGAAVLVYTAQSLVRRPAAEE</sequence>
<reference evidence="2 3" key="1">
    <citation type="submission" date="2016-10" db="EMBL/GenBank/DDBJ databases">
        <authorList>
            <person name="de Groot N.N."/>
        </authorList>
    </citation>
    <scope>NUCLEOTIDE SEQUENCE [LARGE SCALE GENOMIC DNA]</scope>
    <source>
        <strain evidence="2 3">DSM 15345</strain>
    </source>
</reference>